<dbReference type="SUPFAM" id="SSF51569">
    <property type="entry name" value="Aldolase"/>
    <property type="match status" value="1"/>
</dbReference>
<dbReference type="InterPro" id="IPR000887">
    <property type="entry name" value="Aldlse_KDPG_KHG"/>
</dbReference>
<dbReference type="GO" id="GO:0016829">
    <property type="term" value="F:lyase activity"/>
    <property type="evidence" value="ECO:0007669"/>
    <property type="project" value="UniProtKB-KW"/>
</dbReference>
<protein>
    <submittedName>
        <fullName evidence="6">2-dehydro-3-deoxyphosphogluconate aldolase/4-hydroxy-2-oxoglutarate aldolase</fullName>
    </submittedName>
</protein>
<dbReference type="HOGENOM" id="CLU_077795_2_0_6"/>
<dbReference type="EMBL" id="HG916826">
    <property type="protein sequence ID" value="CDM40472.1"/>
    <property type="molecule type" value="Genomic_DNA"/>
</dbReference>
<dbReference type="OrthoDB" id="8590323at2"/>
<organism evidence="6 7">
    <name type="scientific">Ectopseudomonas oleovorans (strain CECT 5344)</name>
    <name type="common">Pseudomonas pseudoalcaligenes</name>
    <dbReference type="NCBI Taxonomy" id="1182590"/>
    <lineage>
        <taxon>Bacteria</taxon>
        <taxon>Pseudomonadati</taxon>
        <taxon>Pseudomonadota</taxon>
        <taxon>Gammaproteobacteria</taxon>
        <taxon>Pseudomonadales</taxon>
        <taxon>Pseudomonadaceae</taxon>
        <taxon>Ectopseudomonas</taxon>
    </lineage>
</organism>
<dbReference type="Gene3D" id="3.20.20.70">
    <property type="entry name" value="Aldolase class I"/>
    <property type="match status" value="1"/>
</dbReference>
<dbReference type="RefSeq" id="WP_003460367.1">
    <property type="nucleotide sequence ID" value="NZ_HG916826.1"/>
</dbReference>
<keyword evidence="5" id="KW-0119">Carbohydrate metabolism</keyword>
<comment type="pathway">
    <text evidence="1">Carbohydrate acid metabolism.</text>
</comment>
<reference evidence="6 7" key="1">
    <citation type="submission" date="2013-11" db="EMBL/GenBank/DDBJ databases">
        <title>Complete genome sequence of the cyanide-degrading bacterium Pseudomonas pseudoalcaligenes CECT 5344.</title>
        <authorList>
            <person name="Wibberg D."/>
            <person name="Puehler A."/>
            <person name="Schlueter A."/>
        </authorList>
    </citation>
    <scope>NUCLEOTIDE SEQUENCE [LARGE SCALE GENOMIC DNA]</scope>
    <source>
        <strain evidence="7">CECT 5344</strain>
    </source>
</reference>
<dbReference type="PANTHER" id="PTHR30246:SF1">
    <property type="entry name" value="2-DEHYDRO-3-DEOXY-6-PHOSPHOGALACTONATE ALDOLASE-RELATED"/>
    <property type="match status" value="1"/>
</dbReference>
<evidence type="ECO:0000256" key="5">
    <source>
        <dbReference type="ARBA" id="ARBA00023277"/>
    </source>
</evidence>
<dbReference type="AlphaFoldDB" id="W6QVH1"/>
<evidence type="ECO:0000256" key="2">
    <source>
        <dbReference type="ARBA" id="ARBA00006906"/>
    </source>
</evidence>
<gene>
    <name evidence="6" type="ORF">BN5_1898</name>
</gene>
<proteinExistence type="inferred from homology"/>
<dbReference type="Proteomes" id="UP000032841">
    <property type="component" value="Chromosome"/>
</dbReference>
<evidence type="ECO:0000256" key="3">
    <source>
        <dbReference type="ARBA" id="ARBA00011233"/>
    </source>
</evidence>
<accession>W6QVH1</accession>
<dbReference type="NCBIfam" id="TIGR01182">
    <property type="entry name" value="eda"/>
    <property type="match status" value="1"/>
</dbReference>
<evidence type="ECO:0000256" key="4">
    <source>
        <dbReference type="ARBA" id="ARBA00023239"/>
    </source>
</evidence>
<dbReference type="KEGG" id="ppse:BN5_1898"/>
<comment type="subunit">
    <text evidence="3">Homotrimer.</text>
</comment>
<dbReference type="eggNOG" id="COG0800">
    <property type="taxonomic scope" value="Bacteria"/>
</dbReference>
<name>W6QVH1_ECTO5</name>
<dbReference type="InterPro" id="IPR013785">
    <property type="entry name" value="Aldolase_TIM"/>
</dbReference>
<comment type="similarity">
    <text evidence="2">Belongs to the KHG/KDPG aldolase family.</text>
</comment>
<evidence type="ECO:0000256" key="1">
    <source>
        <dbReference type="ARBA" id="ARBA00004761"/>
    </source>
</evidence>
<sequence>MNKLDVLNRIGSSKIVAIIREDDPDVAFKAAMACVEGGISCLEIALTTPCGLDVVESLAKMEDVTVGAGTVLDSETAKAAIQVGAAFLLSPAVDPAVIRMCSQYGVVSIPGAFSPTEVVTALVAGADIIKIFPASTLGPSHIQSIAAPLPQALFLPSGGVTVENFNDWFVKGVLAVGVGGYLTSTAAAGDYASVTTKAQKFVELARARTVPNV</sequence>
<dbReference type="Pfam" id="PF01081">
    <property type="entry name" value="Aldolase"/>
    <property type="match status" value="1"/>
</dbReference>
<dbReference type="CDD" id="cd00452">
    <property type="entry name" value="KDPG_aldolase"/>
    <property type="match status" value="1"/>
</dbReference>
<evidence type="ECO:0000313" key="6">
    <source>
        <dbReference type="EMBL" id="CDM40472.1"/>
    </source>
</evidence>
<dbReference type="PANTHER" id="PTHR30246">
    <property type="entry name" value="2-KETO-3-DEOXY-6-PHOSPHOGLUCONATE ALDOLASE"/>
    <property type="match status" value="1"/>
</dbReference>
<evidence type="ECO:0000313" key="7">
    <source>
        <dbReference type="Proteomes" id="UP000032841"/>
    </source>
</evidence>
<keyword evidence="4" id="KW-0456">Lyase</keyword>